<organism evidence="6 7">
    <name type="scientific">Bifidobacterium leontopitheci</name>
    <dbReference type="NCBI Taxonomy" id="2650774"/>
    <lineage>
        <taxon>Bacteria</taxon>
        <taxon>Bacillati</taxon>
        <taxon>Actinomycetota</taxon>
        <taxon>Actinomycetes</taxon>
        <taxon>Bifidobacteriales</taxon>
        <taxon>Bifidobacteriaceae</taxon>
        <taxon>Bifidobacterium</taxon>
    </lineage>
</organism>
<dbReference type="SUPFAM" id="SSF46689">
    <property type="entry name" value="Homeodomain-like"/>
    <property type="match status" value="2"/>
</dbReference>
<feature type="domain" description="HTH araC/xylS-type" evidence="5">
    <location>
        <begin position="239"/>
        <end position="337"/>
    </location>
</feature>
<dbReference type="PANTHER" id="PTHR43130">
    <property type="entry name" value="ARAC-FAMILY TRANSCRIPTIONAL REGULATOR"/>
    <property type="match status" value="1"/>
</dbReference>
<dbReference type="InterPro" id="IPR018060">
    <property type="entry name" value="HTH_AraC"/>
</dbReference>
<feature type="compositionally biased region" description="Basic and acidic residues" evidence="4">
    <location>
        <begin position="212"/>
        <end position="223"/>
    </location>
</feature>
<name>A0A6I1GP99_9BIFI</name>
<dbReference type="PANTHER" id="PTHR43130:SF3">
    <property type="entry name" value="HTH-TYPE TRANSCRIPTIONAL REGULATOR RV1931C"/>
    <property type="match status" value="1"/>
</dbReference>
<evidence type="ECO:0000256" key="4">
    <source>
        <dbReference type="SAM" id="MobiDB-lite"/>
    </source>
</evidence>
<dbReference type="InterPro" id="IPR052158">
    <property type="entry name" value="INH-QAR"/>
</dbReference>
<keyword evidence="7" id="KW-1185">Reference proteome</keyword>
<evidence type="ECO:0000313" key="7">
    <source>
        <dbReference type="Proteomes" id="UP000441772"/>
    </source>
</evidence>
<evidence type="ECO:0000256" key="2">
    <source>
        <dbReference type="ARBA" id="ARBA00023125"/>
    </source>
</evidence>
<dbReference type="InterPro" id="IPR009057">
    <property type="entry name" value="Homeodomain-like_sf"/>
</dbReference>
<reference evidence="6 7" key="1">
    <citation type="submission" date="2019-09" db="EMBL/GenBank/DDBJ databases">
        <title>Characterization of the phylogenetic diversity of two novel species belonging to the genus Bifidobacterium: Bifidobacterium cebidarum sp. nov. and Bifidobacterium leontopitheci sp. nov.</title>
        <authorList>
            <person name="Lugli G.A."/>
            <person name="Duranti S."/>
            <person name="Milani C."/>
            <person name="Turroni F."/>
            <person name="Ventura M."/>
        </authorList>
    </citation>
    <scope>NUCLEOTIDE SEQUENCE [LARGE SCALE GENOMIC DNA]</scope>
    <source>
        <strain evidence="6 7">LMG 31471</strain>
    </source>
</reference>
<proteinExistence type="predicted"/>
<evidence type="ECO:0000256" key="3">
    <source>
        <dbReference type="ARBA" id="ARBA00023163"/>
    </source>
</evidence>
<dbReference type="Gene3D" id="3.40.50.880">
    <property type="match status" value="1"/>
</dbReference>
<dbReference type="Proteomes" id="UP000441772">
    <property type="component" value="Unassembled WGS sequence"/>
</dbReference>
<protein>
    <submittedName>
        <fullName evidence="6">AraC family transcriptional regulator</fullName>
    </submittedName>
</protein>
<dbReference type="Gene3D" id="1.10.10.60">
    <property type="entry name" value="Homeodomain-like"/>
    <property type="match status" value="1"/>
</dbReference>
<dbReference type="InterPro" id="IPR018062">
    <property type="entry name" value="HTH_AraC-typ_CS"/>
</dbReference>
<evidence type="ECO:0000256" key="1">
    <source>
        <dbReference type="ARBA" id="ARBA00023015"/>
    </source>
</evidence>
<dbReference type="PROSITE" id="PS01124">
    <property type="entry name" value="HTH_ARAC_FAMILY_2"/>
    <property type="match status" value="1"/>
</dbReference>
<dbReference type="GO" id="GO:0003700">
    <property type="term" value="F:DNA-binding transcription factor activity"/>
    <property type="evidence" value="ECO:0007669"/>
    <property type="project" value="InterPro"/>
</dbReference>
<sequence length="345" mass="38486">MRIAVLLPGTMWAFDVISIIQIFDDDSVERGGQSRPTIDFIAATASQPLDHGLAIAATPLADYHESPDLIIIPGFANPKDIAHDRRHGDDKAALFTDDPADALAIRDWLIERHHAGAEIAAMCTGVFALAWTGLLDGVDCTTHLPFVDDLALQFPKAVVMRDRLLTHDVRRRIWTSAGGSICLDLCLALMAEHEGQSLASAEADVLMMRYPHSTDSRRPRERQTASAVRSSSQQRDDIIALTCRVREHLSHDWTLDALARTVHMSPRSFQRRFVDVIGMPPSSWLLTERLNAAKELLELTDLPVHQVAMRAGLRNADLLRKHFTAAFGVSPSRYRRRFQEPALPR</sequence>
<keyword evidence="1" id="KW-0805">Transcription regulation</keyword>
<dbReference type="GO" id="GO:0043565">
    <property type="term" value="F:sequence-specific DNA binding"/>
    <property type="evidence" value="ECO:0007669"/>
    <property type="project" value="InterPro"/>
</dbReference>
<dbReference type="PROSITE" id="PS00041">
    <property type="entry name" value="HTH_ARAC_FAMILY_1"/>
    <property type="match status" value="1"/>
</dbReference>
<dbReference type="EMBL" id="WBVT01000028">
    <property type="protein sequence ID" value="KAB7789888.1"/>
    <property type="molecule type" value="Genomic_DNA"/>
</dbReference>
<dbReference type="Pfam" id="PF12833">
    <property type="entry name" value="HTH_18"/>
    <property type="match status" value="1"/>
</dbReference>
<feature type="region of interest" description="Disordered" evidence="4">
    <location>
        <begin position="211"/>
        <end position="231"/>
    </location>
</feature>
<dbReference type="SUPFAM" id="SSF52317">
    <property type="entry name" value="Class I glutamine amidotransferase-like"/>
    <property type="match status" value="1"/>
</dbReference>
<keyword evidence="2" id="KW-0238">DNA-binding</keyword>
<evidence type="ECO:0000313" key="6">
    <source>
        <dbReference type="EMBL" id="KAB7789888.1"/>
    </source>
</evidence>
<comment type="caution">
    <text evidence="6">The sequence shown here is derived from an EMBL/GenBank/DDBJ whole genome shotgun (WGS) entry which is preliminary data.</text>
</comment>
<dbReference type="InterPro" id="IPR029062">
    <property type="entry name" value="Class_I_gatase-like"/>
</dbReference>
<accession>A0A6I1GP99</accession>
<gene>
    <name evidence="6" type="ORF">F7D09_1612</name>
</gene>
<keyword evidence="3" id="KW-0804">Transcription</keyword>
<dbReference type="RefSeq" id="WP_152234923.1">
    <property type="nucleotide sequence ID" value="NZ_JBHSKZ010000018.1"/>
</dbReference>
<dbReference type="SMART" id="SM00342">
    <property type="entry name" value="HTH_ARAC"/>
    <property type="match status" value="1"/>
</dbReference>
<dbReference type="AlphaFoldDB" id="A0A6I1GP99"/>
<evidence type="ECO:0000259" key="5">
    <source>
        <dbReference type="PROSITE" id="PS01124"/>
    </source>
</evidence>